<protein>
    <recommendedName>
        <fullName evidence="6">PEBP-like protein</fullName>
    </recommendedName>
</protein>
<dbReference type="EMBL" id="WNWS01000031">
    <property type="protein sequence ID" value="KAE9986389.1"/>
    <property type="molecule type" value="Genomic_DNA"/>
</dbReference>
<dbReference type="AlphaFoldDB" id="A0A8H3VGA3"/>
<gene>
    <name evidence="2" type="ORF">EG327_008527</name>
    <name evidence="3" type="ORF">EG328_005892</name>
</gene>
<organism evidence="3 4">
    <name type="scientific">Venturia inaequalis</name>
    <name type="common">Apple scab fungus</name>
    <dbReference type="NCBI Taxonomy" id="5025"/>
    <lineage>
        <taxon>Eukaryota</taxon>
        <taxon>Fungi</taxon>
        <taxon>Dikarya</taxon>
        <taxon>Ascomycota</taxon>
        <taxon>Pezizomycotina</taxon>
        <taxon>Dothideomycetes</taxon>
        <taxon>Pleosporomycetidae</taxon>
        <taxon>Venturiales</taxon>
        <taxon>Venturiaceae</taxon>
        <taxon>Venturia</taxon>
    </lineage>
</organism>
<evidence type="ECO:0000313" key="3">
    <source>
        <dbReference type="EMBL" id="KAE9986389.1"/>
    </source>
</evidence>
<dbReference type="Proteomes" id="UP000490939">
    <property type="component" value="Unassembled WGS sequence"/>
</dbReference>
<dbReference type="PANTHER" id="PTHR11362">
    <property type="entry name" value="PHOSPHATIDYLETHANOLAMINE-BINDING PROTEIN"/>
    <property type="match status" value="1"/>
</dbReference>
<reference evidence="3 4" key="1">
    <citation type="submission" date="2018-12" db="EMBL/GenBank/DDBJ databases">
        <title>Venturia inaequalis Genome Resource.</title>
        <authorList>
            <person name="Lichtner F.J."/>
        </authorList>
    </citation>
    <scope>NUCLEOTIDE SEQUENCE [LARGE SCALE GENOMIC DNA]</scope>
    <source>
        <strain evidence="3 4">120213</strain>
        <strain evidence="2 5">DMI_063113</strain>
    </source>
</reference>
<accession>A0A8H3VGA3</accession>
<evidence type="ECO:0000313" key="4">
    <source>
        <dbReference type="Proteomes" id="UP000447873"/>
    </source>
</evidence>
<dbReference type="SUPFAM" id="SSF49777">
    <property type="entry name" value="PEBP-like"/>
    <property type="match status" value="1"/>
</dbReference>
<keyword evidence="5" id="KW-1185">Reference proteome</keyword>
<evidence type="ECO:0000313" key="5">
    <source>
        <dbReference type="Proteomes" id="UP000490939"/>
    </source>
</evidence>
<comment type="caution">
    <text evidence="3">The sequence shown here is derived from an EMBL/GenBank/DDBJ whole genome shotgun (WGS) entry which is preliminary data.</text>
</comment>
<dbReference type="Proteomes" id="UP000447873">
    <property type="component" value="Unassembled WGS sequence"/>
</dbReference>
<dbReference type="Pfam" id="PF01161">
    <property type="entry name" value="PBP"/>
    <property type="match status" value="1"/>
</dbReference>
<evidence type="ECO:0008006" key="6">
    <source>
        <dbReference type="Google" id="ProtNLM"/>
    </source>
</evidence>
<feature type="region of interest" description="Disordered" evidence="1">
    <location>
        <begin position="36"/>
        <end position="63"/>
    </location>
</feature>
<dbReference type="PANTHER" id="PTHR11362:SF82">
    <property type="entry name" value="PHOSPHATIDYLETHANOLAMINE-BINDING PROTEIN 4"/>
    <property type="match status" value="1"/>
</dbReference>
<evidence type="ECO:0000313" key="2">
    <source>
        <dbReference type="EMBL" id="KAE9975182.1"/>
    </source>
</evidence>
<proteinExistence type="predicted"/>
<dbReference type="Gene3D" id="1.20.58.1180">
    <property type="match status" value="1"/>
</dbReference>
<name>A0A8H3VGA3_VENIN</name>
<evidence type="ECO:0000256" key="1">
    <source>
        <dbReference type="SAM" id="MobiDB-lite"/>
    </source>
</evidence>
<dbReference type="InterPro" id="IPR036610">
    <property type="entry name" value="PEBP-like_sf"/>
</dbReference>
<dbReference type="EMBL" id="WNWR01000535">
    <property type="protein sequence ID" value="KAE9975182.1"/>
    <property type="molecule type" value="Genomic_DNA"/>
</dbReference>
<dbReference type="CDD" id="cd00866">
    <property type="entry name" value="PEBP_euk"/>
    <property type="match status" value="1"/>
</dbReference>
<dbReference type="InterPro" id="IPR008914">
    <property type="entry name" value="PEBP"/>
</dbReference>
<dbReference type="InterPro" id="IPR035810">
    <property type="entry name" value="PEBP_euk"/>
</dbReference>
<dbReference type="Gene3D" id="3.90.280.10">
    <property type="entry name" value="PEBP-like"/>
    <property type="match status" value="1"/>
</dbReference>
<sequence length="433" mass="49561">MATVNTALRPLGICSRCLRNGNPSIAALNASKRPFSTKSSLREELQTPEATTPSTDPPALTGKYYDPLLVHTRHTERRLAKKLGVLPLGSRRSRAARSTTGNIPFEQLPYQCFQDARQVLAADRAEKIKLIEDMRVKIAKVVALDDAACGGKDRKKIRVDSMKKELERYKILADINDPMVKKKFEDGEGDMSFPVYRFLAERKWREMKRKVLEQRITQMSVIPDVYPFADPVLDIDIKFDRFVVTPGDFLTTSRTELAPVLKLQQFDAGKKTVTIVAIDSDVPNVEKDGFDYNCHGIWSNIVITPTENRIDLKLLKSDRTVLPWTPPYAQKGSPYHRISLWVFEQGPDQHINARKIARQVQRKNFVLRSFVDKMKFKKQPLGVTMFRTQWDETTEGIMAKWKIEGANLEFKNKKAEKLPEKYRMKDGARYRGG</sequence>